<dbReference type="EMBL" id="UGNV01000001">
    <property type="protein sequence ID" value="STX27904.1"/>
    <property type="molecule type" value="Genomic_DNA"/>
</dbReference>
<dbReference type="InterPro" id="IPR026906">
    <property type="entry name" value="LRR_5"/>
</dbReference>
<dbReference type="InterPro" id="IPR032675">
    <property type="entry name" value="LRR_dom_sf"/>
</dbReference>
<name>A0A378I609_9GAMM</name>
<proteinExistence type="predicted"/>
<evidence type="ECO:0000313" key="1">
    <source>
        <dbReference type="EMBL" id="STX27904.1"/>
    </source>
</evidence>
<dbReference type="Pfam" id="PF13306">
    <property type="entry name" value="LRR_5"/>
    <property type="match status" value="1"/>
</dbReference>
<reference evidence="1 2" key="1">
    <citation type="submission" date="2018-06" db="EMBL/GenBank/DDBJ databases">
        <authorList>
            <consortium name="Pathogen Informatics"/>
            <person name="Doyle S."/>
        </authorList>
    </citation>
    <scope>NUCLEOTIDE SEQUENCE [LARGE SCALE GENOMIC DNA]</scope>
    <source>
        <strain evidence="1 2">NCTC13315</strain>
    </source>
</reference>
<sequence length="83" mass="9196">MKSNNNGKVVIKVDESDIIDGSYQIPAGETSIGNLAFAECRNLQKIKFPAGVTNGKDNSFFHANKQHASKAEKEEIEKLVIRY</sequence>
<evidence type="ECO:0008006" key="3">
    <source>
        <dbReference type="Google" id="ProtNLM"/>
    </source>
</evidence>
<keyword evidence="2" id="KW-1185">Reference proteome</keyword>
<dbReference type="Proteomes" id="UP000254968">
    <property type="component" value="Unassembled WGS sequence"/>
</dbReference>
<dbReference type="AlphaFoldDB" id="A0A378I609"/>
<gene>
    <name evidence="1" type="ORF">NCTC13315_00425</name>
</gene>
<dbReference type="RefSeq" id="WP_115301690.1">
    <property type="nucleotide sequence ID" value="NZ_CAAAHO010000006.1"/>
</dbReference>
<protein>
    <recommendedName>
        <fullName evidence="3">Leucine-rich repeat domain-containing protein</fullName>
    </recommendedName>
</protein>
<accession>A0A378I609</accession>
<organism evidence="1 2">
    <name type="scientific">Legionella beliardensis</name>
    <dbReference type="NCBI Taxonomy" id="91822"/>
    <lineage>
        <taxon>Bacteria</taxon>
        <taxon>Pseudomonadati</taxon>
        <taxon>Pseudomonadota</taxon>
        <taxon>Gammaproteobacteria</taxon>
        <taxon>Legionellales</taxon>
        <taxon>Legionellaceae</taxon>
        <taxon>Legionella</taxon>
    </lineage>
</organism>
<evidence type="ECO:0000313" key="2">
    <source>
        <dbReference type="Proteomes" id="UP000254968"/>
    </source>
</evidence>
<dbReference type="OrthoDB" id="5636543at2"/>
<dbReference type="Gene3D" id="3.80.10.10">
    <property type="entry name" value="Ribonuclease Inhibitor"/>
    <property type="match status" value="1"/>
</dbReference>